<dbReference type="AlphaFoldDB" id="A0A0P6XZJ9"/>
<sequence length="366" mass="41145">MMYSATWLRQRHRRVMRGLRTYFGVQLVLSVGGALLLYWLGERPVSPLIIVSGILIGLLLLPQARRWLRWLYIPTLLLTDLVHVTALLWLTPAEALQRGSLWALAYIPLLVAAGRWWSYSGGAMALIAMLIADAAVLFGRLAWRDALPVFIFQAVTAALGTWAAAHNEWRTRRDLLHSEAFNLSESRVKELTKSYQQTIQQLHNLREAPDSTAIEHLRQQLHRSLRSVGGLPLAQRTLPEALAAELRTFKTEGNLNINFTCDGHLPVLSPTATAYVWRAAQELLSNVREHAHAQHLNVELYGDEAVVVLQVRDDGVGFDPEQLRNDQHYSSLAALATQAEMYHGSFELQSVPHQGTTITLRVEGQH</sequence>
<organism evidence="8 9">
    <name type="scientific">Herpetosiphon geysericola</name>
    <dbReference type="NCBI Taxonomy" id="70996"/>
    <lineage>
        <taxon>Bacteria</taxon>
        <taxon>Bacillati</taxon>
        <taxon>Chloroflexota</taxon>
        <taxon>Chloroflexia</taxon>
        <taxon>Herpetosiphonales</taxon>
        <taxon>Herpetosiphonaceae</taxon>
        <taxon>Herpetosiphon</taxon>
    </lineage>
</organism>
<dbReference type="GO" id="GO:0004673">
    <property type="term" value="F:protein histidine kinase activity"/>
    <property type="evidence" value="ECO:0007669"/>
    <property type="project" value="UniProtKB-EC"/>
</dbReference>
<evidence type="ECO:0000256" key="4">
    <source>
        <dbReference type="ARBA" id="ARBA00022777"/>
    </source>
</evidence>
<feature type="transmembrane region" description="Helical" evidence="6">
    <location>
        <begin position="124"/>
        <end position="143"/>
    </location>
</feature>
<feature type="domain" description="Histidine kinase/HSP90-like ATPase" evidence="7">
    <location>
        <begin position="278"/>
        <end position="363"/>
    </location>
</feature>
<name>A0A0P6XZJ9_9CHLR</name>
<dbReference type="Proteomes" id="UP000050277">
    <property type="component" value="Unassembled WGS sequence"/>
</dbReference>
<reference evidence="8 9" key="1">
    <citation type="submission" date="2015-07" db="EMBL/GenBank/DDBJ databases">
        <title>Whole genome sequence of Herpetosiphon geysericola DSM 7119.</title>
        <authorList>
            <person name="Hemp J."/>
            <person name="Ward L.M."/>
            <person name="Pace L.A."/>
            <person name="Fischer W.W."/>
        </authorList>
    </citation>
    <scope>NUCLEOTIDE SEQUENCE [LARGE SCALE GENOMIC DNA]</scope>
    <source>
        <strain evidence="8 9">DSM 7119</strain>
    </source>
</reference>
<dbReference type="PANTHER" id="PTHR24421">
    <property type="entry name" value="NITRATE/NITRITE SENSOR PROTEIN NARX-RELATED"/>
    <property type="match status" value="1"/>
</dbReference>
<keyword evidence="4" id="KW-0418">Kinase</keyword>
<dbReference type="GO" id="GO:0000160">
    <property type="term" value="P:phosphorelay signal transduction system"/>
    <property type="evidence" value="ECO:0007669"/>
    <property type="project" value="UniProtKB-KW"/>
</dbReference>
<dbReference type="Gene3D" id="3.30.565.10">
    <property type="entry name" value="Histidine kinase-like ATPase, C-terminal domain"/>
    <property type="match status" value="1"/>
</dbReference>
<dbReference type="Pfam" id="PF02518">
    <property type="entry name" value="HATPase_c"/>
    <property type="match status" value="1"/>
</dbReference>
<keyword evidence="6" id="KW-0812">Transmembrane</keyword>
<feature type="transmembrane region" description="Helical" evidence="6">
    <location>
        <begin position="149"/>
        <end position="165"/>
    </location>
</feature>
<dbReference type="STRING" id="70996.SE18_17975"/>
<feature type="transmembrane region" description="Helical" evidence="6">
    <location>
        <begin position="70"/>
        <end position="89"/>
    </location>
</feature>
<feature type="transmembrane region" description="Helical" evidence="6">
    <location>
        <begin position="21"/>
        <end position="39"/>
    </location>
</feature>
<evidence type="ECO:0000256" key="3">
    <source>
        <dbReference type="ARBA" id="ARBA00022679"/>
    </source>
</evidence>
<proteinExistence type="predicted"/>
<dbReference type="OrthoDB" id="9760839at2"/>
<dbReference type="EC" id="2.7.13.3" evidence="2"/>
<evidence type="ECO:0000256" key="2">
    <source>
        <dbReference type="ARBA" id="ARBA00012438"/>
    </source>
</evidence>
<dbReference type="CDD" id="cd16917">
    <property type="entry name" value="HATPase_UhpB-NarQ-NarX-like"/>
    <property type="match status" value="1"/>
</dbReference>
<keyword evidence="9" id="KW-1185">Reference proteome</keyword>
<dbReference type="SUPFAM" id="SSF55874">
    <property type="entry name" value="ATPase domain of HSP90 chaperone/DNA topoisomerase II/histidine kinase"/>
    <property type="match status" value="1"/>
</dbReference>
<comment type="catalytic activity">
    <reaction evidence="1">
        <text>ATP + protein L-histidine = ADP + protein N-phospho-L-histidine.</text>
        <dbReference type="EC" id="2.7.13.3"/>
    </reaction>
</comment>
<dbReference type="InterPro" id="IPR050482">
    <property type="entry name" value="Sensor_HK_TwoCompSys"/>
</dbReference>
<dbReference type="RefSeq" id="WP_054535832.1">
    <property type="nucleotide sequence ID" value="NZ_LGKP01000025.1"/>
</dbReference>
<keyword evidence="6" id="KW-1133">Transmembrane helix</keyword>
<evidence type="ECO:0000313" key="9">
    <source>
        <dbReference type="Proteomes" id="UP000050277"/>
    </source>
</evidence>
<dbReference type="PANTHER" id="PTHR24421:SF10">
    <property type="entry name" value="NITRATE_NITRITE SENSOR PROTEIN NARQ"/>
    <property type="match status" value="1"/>
</dbReference>
<evidence type="ECO:0000256" key="1">
    <source>
        <dbReference type="ARBA" id="ARBA00000085"/>
    </source>
</evidence>
<keyword evidence="5" id="KW-0902">Two-component regulatory system</keyword>
<gene>
    <name evidence="8" type="ORF">SE18_17975</name>
</gene>
<comment type="caution">
    <text evidence="8">The sequence shown here is derived from an EMBL/GenBank/DDBJ whole genome shotgun (WGS) entry which is preliminary data.</text>
</comment>
<evidence type="ECO:0000256" key="5">
    <source>
        <dbReference type="ARBA" id="ARBA00023012"/>
    </source>
</evidence>
<keyword evidence="6" id="KW-0472">Membrane</keyword>
<keyword evidence="3" id="KW-0808">Transferase</keyword>
<dbReference type="InterPro" id="IPR036890">
    <property type="entry name" value="HATPase_C_sf"/>
</dbReference>
<protein>
    <recommendedName>
        <fullName evidence="2">histidine kinase</fullName>
        <ecNumber evidence="2">2.7.13.3</ecNumber>
    </recommendedName>
</protein>
<evidence type="ECO:0000259" key="7">
    <source>
        <dbReference type="Pfam" id="PF02518"/>
    </source>
</evidence>
<dbReference type="InterPro" id="IPR003594">
    <property type="entry name" value="HATPase_dom"/>
</dbReference>
<dbReference type="EMBL" id="LGKP01000025">
    <property type="protein sequence ID" value="KPL85508.1"/>
    <property type="molecule type" value="Genomic_DNA"/>
</dbReference>
<feature type="transmembrane region" description="Helical" evidence="6">
    <location>
        <begin position="45"/>
        <end position="61"/>
    </location>
</feature>
<accession>A0A0P6XZJ9</accession>
<evidence type="ECO:0000313" key="8">
    <source>
        <dbReference type="EMBL" id="KPL85508.1"/>
    </source>
</evidence>
<evidence type="ECO:0000256" key="6">
    <source>
        <dbReference type="SAM" id="Phobius"/>
    </source>
</evidence>